<keyword evidence="5 6" id="KW-0456">Lyase</keyword>
<dbReference type="RefSeq" id="WP_074633647.1">
    <property type="nucleotide sequence ID" value="NZ_FNKY01000001.1"/>
</dbReference>
<dbReference type="InterPro" id="IPR018523">
    <property type="entry name" value="Isocitrate_lyase_ph_CS"/>
</dbReference>
<protein>
    <recommendedName>
        <fullName evidence="6">2-methylisocitrate lyase</fullName>
        <shortName evidence="6">2-MIC</shortName>
        <shortName evidence="6">MICL</shortName>
        <ecNumber evidence="6">4.1.3.30</ecNumber>
    </recommendedName>
    <alternativeName>
        <fullName evidence="6">(2R,3S)-2-methylisocitrate lyase</fullName>
    </alternativeName>
</protein>
<sequence length="299" mass="32267">MIISAGFRFRAALAAEKPLQVAGCVNAYAARMAELTGFKAIYLSGAGVAAGSLGLPDLAISTLDDVLTDVRRITDITNLPLLVDADTGFGSSAFNIARTVKSLIKSGAGAMHIEDQVQAKRCGHRPGKAVVSHGEMVDRIKAAVDARTDSDFVIMARTDALAVEGLQAAIDRVSRYVEAGADMVFPEAVTELGMYRQFAAAAQVPILANITEFGVTPLFTVEELAESNVSLVLYPLSAFRAMNAAALNVYRAIRNEGSQKNVMDTMQTRAELYEFLDYHAYEEKLNSLFFQSSKKPENE</sequence>
<comment type="pathway">
    <text evidence="6 7">Organic acid metabolism; propanoate degradation.</text>
</comment>
<comment type="caution">
    <text evidence="8">The sequence shown here is derived from an EMBL/GenBank/DDBJ whole genome shotgun (WGS) entry which is preliminary data.</text>
</comment>
<comment type="subunit">
    <text evidence="6">Homotetramer; dimer of dimers.</text>
</comment>
<evidence type="ECO:0000313" key="8">
    <source>
        <dbReference type="EMBL" id="SDQ92198.1"/>
    </source>
</evidence>
<keyword evidence="9" id="KW-1185">Reference proteome</keyword>
<feature type="binding site" evidence="6">
    <location>
        <position position="240"/>
    </location>
    <ligand>
        <name>substrate</name>
    </ligand>
</feature>
<organism evidence="8 9">
    <name type="scientific">Nitrosospira multiformis</name>
    <dbReference type="NCBI Taxonomy" id="1231"/>
    <lineage>
        <taxon>Bacteria</taxon>
        <taxon>Pseudomonadati</taxon>
        <taxon>Pseudomonadota</taxon>
        <taxon>Betaproteobacteria</taxon>
        <taxon>Nitrosomonadales</taxon>
        <taxon>Nitrosomonadaceae</taxon>
        <taxon>Nitrosospira</taxon>
    </lineage>
</organism>
<dbReference type="EMBL" id="FNKY01000001">
    <property type="protein sequence ID" value="SDQ92198.1"/>
    <property type="molecule type" value="Genomic_DNA"/>
</dbReference>
<comment type="catalytic activity">
    <reaction evidence="6 7">
        <text>(2S,3R)-3-hydroxybutane-1,2,3-tricarboxylate = pyruvate + succinate</text>
        <dbReference type="Rhea" id="RHEA:16809"/>
        <dbReference type="ChEBI" id="CHEBI:15361"/>
        <dbReference type="ChEBI" id="CHEBI:30031"/>
        <dbReference type="ChEBI" id="CHEBI:57429"/>
        <dbReference type="EC" id="4.1.3.30"/>
    </reaction>
</comment>
<evidence type="ECO:0000256" key="7">
    <source>
        <dbReference type="RuleBase" id="RU361121"/>
    </source>
</evidence>
<evidence type="ECO:0000256" key="6">
    <source>
        <dbReference type="HAMAP-Rule" id="MF_01939"/>
    </source>
</evidence>
<dbReference type="CDD" id="cd00377">
    <property type="entry name" value="ICL_PEPM"/>
    <property type="match status" value="1"/>
</dbReference>
<gene>
    <name evidence="6" type="primary">prpB</name>
    <name evidence="8" type="ORF">SAMN05216402_2833</name>
</gene>
<feature type="binding site" evidence="6">
    <location>
        <position position="86"/>
    </location>
    <ligand>
        <name>Mg(2+)</name>
        <dbReference type="ChEBI" id="CHEBI:18420"/>
    </ligand>
</feature>
<dbReference type="HAMAP" id="MF_01939">
    <property type="entry name" value="PrpB"/>
    <property type="match status" value="1"/>
</dbReference>
<comment type="cofactor">
    <cofactor evidence="1 6">
        <name>Mg(2+)</name>
        <dbReference type="ChEBI" id="CHEBI:18420"/>
    </cofactor>
</comment>
<keyword evidence="3 6" id="KW-0479">Metal-binding</keyword>
<dbReference type="PROSITE" id="PS00161">
    <property type="entry name" value="ISOCITRATE_LYASE"/>
    <property type="match status" value="1"/>
</dbReference>
<dbReference type="EC" id="4.1.3.30" evidence="6"/>
<reference evidence="8 9" key="1">
    <citation type="submission" date="2016-10" db="EMBL/GenBank/DDBJ databases">
        <authorList>
            <person name="Varghese N."/>
            <person name="Submissions S."/>
        </authorList>
    </citation>
    <scope>NUCLEOTIDE SEQUENCE [LARGE SCALE GENOMIC DNA]</scope>
    <source>
        <strain evidence="8 9">Nl1</strain>
    </source>
</reference>
<feature type="binding site" evidence="6">
    <location>
        <begin position="209"/>
        <end position="211"/>
    </location>
    <ligand>
        <name>substrate</name>
    </ligand>
</feature>
<evidence type="ECO:0000256" key="2">
    <source>
        <dbReference type="ARBA" id="ARBA00009282"/>
    </source>
</evidence>
<dbReference type="SUPFAM" id="SSF51621">
    <property type="entry name" value="Phosphoenolpyruvate/pyruvate domain"/>
    <property type="match status" value="1"/>
</dbReference>
<proteinExistence type="inferred from homology"/>
<feature type="binding site" evidence="6">
    <location>
        <position position="269"/>
    </location>
    <ligand>
        <name>substrate</name>
    </ligand>
</feature>
<feature type="binding site" evidence="6">
    <location>
        <begin position="122"/>
        <end position="123"/>
    </location>
    <ligand>
        <name>substrate</name>
    </ligand>
</feature>
<evidence type="ECO:0000313" key="9">
    <source>
        <dbReference type="Proteomes" id="UP000183471"/>
    </source>
</evidence>
<dbReference type="InterPro" id="IPR015813">
    <property type="entry name" value="Pyrv/PenolPyrv_kinase-like_dom"/>
</dbReference>
<comment type="similarity">
    <text evidence="2 6 7">Belongs to the isocitrate lyase/PEP mutase superfamily. Methylisocitrate lyase family.</text>
</comment>
<name>A0ABY0TJV5_9PROT</name>
<evidence type="ECO:0000256" key="5">
    <source>
        <dbReference type="ARBA" id="ARBA00023239"/>
    </source>
</evidence>
<evidence type="ECO:0000256" key="4">
    <source>
        <dbReference type="ARBA" id="ARBA00022842"/>
    </source>
</evidence>
<dbReference type="PANTHER" id="PTHR42905">
    <property type="entry name" value="PHOSPHOENOLPYRUVATE CARBOXYLASE"/>
    <property type="match status" value="1"/>
</dbReference>
<dbReference type="InterPro" id="IPR012695">
    <property type="entry name" value="PrpB"/>
</dbReference>
<evidence type="ECO:0000256" key="1">
    <source>
        <dbReference type="ARBA" id="ARBA00001946"/>
    </source>
</evidence>
<feature type="binding site" evidence="6">
    <location>
        <position position="187"/>
    </location>
    <ligand>
        <name>substrate</name>
    </ligand>
</feature>
<dbReference type="Proteomes" id="UP000183471">
    <property type="component" value="Unassembled WGS sequence"/>
</dbReference>
<dbReference type="InterPro" id="IPR040442">
    <property type="entry name" value="Pyrv_kinase-like_dom_sf"/>
</dbReference>
<dbReference type="InterPro" id="IPR039556">
    <property type="entry name" value="ICL/PEPM"/>
</dbReference>
<dbReference type="Gene3D" id="3.20.20.60">
    <property type="entry name" value="Phosphoenolpyruvate-binding domains"/>
    <property type="match status" value="1"/>
</dbReference>
<dbReference type="PANTHER" id="PTHR42905:SF5">
    <property type="entry name" value="CARBOXYVINYL-CARBOXYPHOSPHONATE PHOSPHORYLMUTASE, CHLOROPLASTIC"/>
    <property type="match status" value="1"/>
</dbReference>
<comment type="function">
    <text evidence="7">Catalyzes the thermodynamically favored C-C bond cleavage of (2R,3S)-2-methylisocitrate to yield pyruvate and succinate.</text>
</comment>
<comment type="function">
    <text evidence="6">Involved in the catabolism of short chain fatty acids (SCFA) via the 2-methylcitrate cycle (propionate degradation route). Catalyzes the thermodynamically favored C-C bond cleavage of (2R,3S)-2-methylisocitrate to yield pyruvate and succinate via an alpha-carboxy-carbanion intermediate.</text>
</comment>
<dbReference type="Pfam" id="PF13714">
    <property type="entry name" value="PEP_mutase"/>
    <property type="match status" value="1"/>
</dbReference>
<dbReference type="GO" id="GO:0016829">
    <property type="term" value="F:lyase activity"/>
    <property type="evidence" value="ECO:0007669"/>
    <property type="project" value="UniProtKB-KW"/>
</dbReference>
<feature type="binding site" evidence="6">
    <location>
        <position position="84"/>
    </location>
    <ligand>
        <name>Mg(2+)</name>
        <dbReference type="ChEBI" id="CHEBI:18420"/>
    </ligand>
</feature>
<feature type="binding site" evidence="6">
    <location>
        <begin position="44"/>
        <end position="46"/>
    </location>
    <ligand>
        <name>substrate</name>
    </ligand>
</feature>
<dbReference type="NCBIfam" id="NF008455">
    <property type="entry name" value="PRK11320.1"/>
    <property type="match status" value="1"/>
</dbReference>
<dbReference type="NCBIfam" id="TIGR02317">
    <property type="entry name" value="prpB"/>
    <property type="match status" value="1"/>
</dbReference>
<feature type="binding site" evidence="6">
    <location>
        <position position="157"/>
    </location>
    <ligand>
        <name>substrate</name>
    </ligand>
</feature>
<accession>A0ABY0TJV5</accession>
<evidence type="ECO:0000256" key="3">
    <source>
        <dbReference type="ARBA" id="ARBA00022723"/>
    </source>
</evidence>
<keyword evidence="4 6" id="KW-0460">Magnesium</keyword>